<dbReference type="AlphaFoldDB" id="A0A0G4IR00"/>
<gene>
    <name evidence="2" type="ORF">PBRA_005907</name>
    <name evidence="3" type="ORF">PLBR_LOCUS5555</name>
</gene>
<protein>
    <submittedName>
        <fullName evidence="2">Uncharacterized protein</fullName>
    </submittedName>
</protein>
<reference evidence="2 4" key="1">
    <citation type="submission" date="2015-02" db="EMBL/GenBank/DDBJ databases">
        <authorList>
            <person name="Chooi Y.-H."/>
        </authorList>
    </citation>
    <scope>NUCLEOTIDE SEQUENCE [LARGE SCALE GENOMIC DNA]</scope>
    <source>
        <strain evidence="2">E3</strain>
    </source>
</reference>
<feature type="transmembrane region" description="Helical" evidence="1">
    <location>
        <begin position="7"/>
        <end position="27"/>
    </location>
</feature>
<dbReference type="EMBL" id="CDSF01000080">
    <property type="protein sequence ID" value="CEO97793.1"/>
    <property type="molecule type" value="Genomic_DNA"/>
</dbReference>
<keyword evidence="1" id="KW-0472">Membrane</keyword>
<keyword evidence="1" id="KW-1133">Transmembrane helix</keyword>
<dbReference type="Proteomes" id="UP000290189">
    <property type="component" value="Unassembled WGS sequence"/>
</dbReference>
<keyword evidence="4" id="KW-1185">Reference proteome</keyword>
<organism evidence="2 4">
    <name type="scientific">Plasmodiophora brassicae</name>
    <name type="common">Clubroot disease agent</name>
    <dbReference type="NCBI Taxonomy" id="37360"/>
    <lineage>
        <taxon>Eukaryota</taxon>
        <taxon>Sar</taxon>
        <taxon>Rhizaria</taxon>
        <taxon>Endomyxa</taxon>
        <taxon>Phytomyxea</taxon>
        <taxon>Plasmodiophorida</taxon>
        <taxon>Plasmodiophoridae</taxon>
        <taxon>Plasmodiophora</taxon>
    </lineage>
</organism>
<evidence type="ECO:0000256" key="1">
    <source>
        <dbReference type="SAM" id="Phobius"/>
    </source>
</evidence>
<accession>A0A0G4IR00</accession>
<reference evidence="3 5" key="2">
    <citation type="submission" date="2018-03" db="EMBL/GenBank/DDBJ databases">
        <authorList>
            <person name="Fogelqvist J."/>
        </authorList>
    </citation>
    <scope>NUCLEOTIDE SEQUENCE [LARGE SCALE GENOMIC DNA]</scope>
</reference>
<feature type="transmembrane region" description="Helical" evidence="1">
    <location>
        <begin position="39"/>
        <end position="59"/>
    </location>
</feature>
<evidence type="ECO:0000313" key="2">
    <source>
        <dbReference type="EMBL" id="CEO97793.1"/>
    </source>
</evidence>
<dbReference type="Proteomes" id="UP000039324">
    <property type="component" value="Unassembled WGS sequence"/>
</dbReference>
<sequence>MAVDLKLILQATNACVLLSGLLLFIVAFRDSIADSSFDVGTPVGLLFVAGAAVLSALYGVRAARRESAPLLYRYTIMLAIVVLPLIVLAFIAITKADGNPSSDVLITRVHAEFRFMALVAFVTSAAVIASFTVASRWRAVLIKERIALEADALRQATMPLPRQAPTSATMLQAI</sequence>
<evidence type="ECO:0000313" key="4">
    <source>
        <dbReference type="Proteomes" id="UP000039324"/>
    </source>
</evidence>
<evidence type="ECO:0000313" key="3">
    <source>
        <dbReference type="EMBL" id="SPQ98340.1"/>
    </source>
</evidence>
<geneLocation type="mitochondrion" evidence="3"/>
<dbReference type="EMBL" id="OVEO01000009">
    <property type="protein sequence ID" value="SPQ98340.1"/>
    <property type="molecule type" value="Genomic_DNA"/>
</dbReference>
<proteinExistence type="predicted"/>
<keyword evidence="3" id="KW-0496">Mitochondrion</keyword>
<feature type="transmembrane region" description="Helical" evidence="1">
    <location>
        <begin position="71"/>
        <end position="93"/>
    </location>
</feature>
<keyword evidence="1" id="KW-0812">Transmembrane</keyword>
<name>A0A0G4IR00_PLABS</name>
<feature type="transmembrane region" description="Helical" evidence="1">
    <location>
        <begin position="113"/>
        <end position="135"/>
    </location>
</feature>
<evidence type="ECO:0000313" key="5">
    <source>
        <dbReference type="Proteomes" id="UP000290189"/>
    </source>
</evidence>